<gene>
    <name evidence="2" type="ORF">CMV_002068</name>
</gene>
<dbReference type="AlphaFoldDB" id="A0A8J4S213"/>
<dbReference type="EMBL" id="JRKL02000142">
    <property type="protein sequence ID" value="KAF3974618.1"/>
    <property type="molecule type" value="Genomic_DNA"/>
</dbReference>
<dbReference type="Proteomes" id="UP000737018">
    <property type="component" value="Unassembled WGS sequence"/>
</dbReference>
<keyword evidence="1" id="KW-0472">Membrane</keyword>
<comment type="caution">
    <text evidence="2">The sequence shown here is derived from an EMBL/GenBank/DDBJ whole genome shotgun (WGS) entry which is preliminary data.</text>
</comment>
<evidence type="ECO:0000313" key="3">
    <source>
        <dbReference type="Proteomes" id="UP000737018"/>
    </source>
</evidence>
<protein>
    <submittedName>
        <fullName evidence="2">Uncharacterized protein</fullName>
    </submittedName>
</protein>
<accession>A0A8J4S213</accession>
<reference evidence="2" key="1">
    <citation type="submission" date="2020-03" db="EMBL/GenBank/DDBJ databases">
        <title>Castanea mollissima Vanexum genome sequencing.</title>
        <authorList>
            <person name="Staton M."/>
        </authorList>
    </citation>
    <scope>NUCLEOTIDE SEQUENCE</scope>
    <source>
        <tissue evidence="2">Leaf</tissue>
    </source>
</reference>
<proteinExistence type="predicted"/>
<feature type="transmembrane region" description="Helical" evidence="1">
    <location>
        <begin position="16"/>
        <end position="38"/>
    </location>
</feature>
<name>A0A8J4S213_9ROSI</name>
<keyword evidence="3" id="KW-1185">Reference proteome</keyword>
<evidence type="ECO:0000313" key="2">
    <source>
        <dbReference type="EMBL" id="KAF3974618.1"/>
    </source>
</evidence>
<keyword evidence="1" id="KW-0812">Transmembrane</keyword>
<sequence>MEDEVGMVVAGMEDEVVVVVGLVVKVVVVNVAGCYEFLWGALNKLIEFVDEDDKMSEEQRSVVLKRLMNIEDKDGGDEESIALAT</sequence>
<keyword evidence="1" id="KW-1133">Transmembrane helix</keyword>
<organism evidence="2 3">
    <name type="scientific">Castanea mollissima</name>
    <name type="common">Chinese chestnut</name>
    <dbReference type="NCBI Taxonomy" id="60419"/>
    <lineage>
        <taxon>Eukaryota</taxon>
        <taxon>Viridiplantae</taxon>
        <taxon>Streptophyta</taxon>
        <taxon>Embryophyta</taxon>
        <taxon>Tracheophyta</taxon>
        <taxon>Spermatophyta</taxon>
        <taxon>Magnoliopsida</taxon>
        <taxon>eudicotyledons</taxon>
        <taxon>Gunneridae</taxon>
        <taxon>Pentapetalae</taxon>
        <taxon>rosids</taxon>
        <taxon>fabids</taxon>
        <taxon>Fagales</taxon>
        <taxon>Fagaceae</taxon>
        <taxon>Castanea</taxon>
    </lineage>
</organism>
<evidence type="ECO:0000256" key="1">
    <source>
        <dbReference type="SAM" id="Phobius"/>
    </source>
</evidence>